<feature type="transmembrane region" description="Helical" evidence="5">
    <location>
        <begin position="23"/>
        <end position="45"/>
    </location>
</feature>
<dbReference type="InterPro" id="IPR011701">
    <property type="entry name" value="MFS"/>
</dbReference>
<feature type="transmembrane region" description="Helical" evidence="5">
    <location>
        <begin position="323"/>
        <end position="342"/>
    </location>
</feature>
<keyword evidence="3 5" id="KW-1133">Transmembrane helix</keyword>
<comment type="caution">
    <text evidence="7">The sequence shown here is derived from an EMBL/GenBank/DDBJ whole genome shotgun (WGS) entry which is preliminary data.</text>
</comment>
<evidence type="ECO:0000256" key="1">
    <source>
        <dbReference type="ARBA" id="ARBA00004141"/>
    </source>
</evidence>
<keyword evidence="8" id="KW-1185">Reference proteome</keyword>
<dbReference type="GO" id="GO:0005886">
    <property type="term" value="C:plasma membrane"/>
    <property type="evidence" value="ECO:0007669"/>
    <property type="project" value="TreeGrafter"/>
</dbReference>
<dbReference type="InterPro" id="IPR020846">
    <property type="entry name" value="MFS_dom"/>
</dbReference>
<evidence type="ECO:0000256" key="4">
    <source>
        <dbReference type="ARBA" id="ARBA00023136"/>
    </source>
</evidence>
<dbReference type="Gene3D" id="1.20.1250.20">
    <property type="entry name" value="MFS general substrate transporter like domains"/>
    <property type="match status" value="1"/>
</dbReference>
<feature type="transmembrane region" description="Helical" evidence="5">
    <location>
        <begin position="413"/>
        <end position="432"/>
    </location>
</feature>
<feature type="transmembrane region" description="Helical" evidence="5">
    <location>
        <begin position="382"/>
        <end position="407"/>
    </location>
</feature>
<dbReference type="PANTHER" id="PTHR23508">
    <property type="entry name" value="CARBOXYLIC ACID TRANSPORTER PROTEIN HOMOLOG"/>
    <property type="match status" value="1"/>
</dbReference>
<evidence type="ECO:0000256" key="5">
    <source>
        <dbReference type="SAM" id="Phobius"/>
    </source>
</evidence>
<gene>
    <name evidence="7" type="ORF">L196_02730</name>
</gene>
<protein>
    <submittedName>
        <fullName evidence="7">Protocatechuate (4-hydroxybenzoaat) transmembrane transporter</fullName>
    </submittedName>
</protein>
<evidence type="ECO:0000313" key="7">
    <source>
        <dbReference type="EMBL" id="EPD14377.1"/>
    </source>
</evidence>
<name>A0AB33Z6C2_9GAMM</name>
<feature type="transmembrane region" description="Helical" evidence="5">
    <location>
        <begin position="259"/>
        <end position="276"/>
    </location>
</feature>
<feature type="transmembrane region" description="Helical" evidence="5">
    <location>
        <begin position="147"/>
        <end position="167"/>
    </location>
</feature>
<accession>A0AB33Z6C2</accession>
<feature type="transmembrane region" description="Helical" evidence="5">
    <location>
        <begin position="296"/>
        <end position="316"/>
    </location>
</feature>
<feature type="domain" description="Major facilitator superfamily (MFS) profile" evidence="6">
    <location>
        <begin position="24"/>
        <end position="437"/>
    </location>
</feature>
<dbReference type="PROSITE" id="PS00217">
    <property type="entry name" value="SUGAR_TRANSPORT_2"/>
    <property type="match status" value="1"/>
</dbReference>
<feature type="transmembrane region" description="Helical" evidence="5">
    <location>
        <begin position="173"/>
        <end position="198"/>
    </location>
</feature>
<evidence type="ECO:0000256" key="3">
    <source>
        <dbReference type="ARBA" id="ARBA00022989"/>
    </source>
</evidence>
<evidence type="ECO:0000256" key="2">
    <source>
        <dbReference type="ARBA" id="ARBA00022692"/>
    </source>
</evidence>
<sequence length="442" mass="48127">MNQKPLDMSAIIEENPLGKFQQLVMLFCALIIIFDGFDVLAIAFAAPDLSKALEIANSDLGYVFAAGLFGMMLGALILGPVGDKFGRRNAVISSVCMFGLCTLLTGFIETYNELVLLRFLTGLGLGGALPNAMALMTEYVSTRYRNIAIAVIFLGMPIGGISGGIIASEIIPAYGWASLFYVGGVLPLLLVPVLILYLPESPRFLVEHDNDNDKLLCKIAQKIESRREVPSNSVFYHHPVEKHFPVKALFMERRQADTLLIWVVFFFNLLVAYFLYSWIPTLLVEAGYQLSEATKTVIVLNIGGAISPFILAKFISYWGSKRVLVVCFVLAGFSMMAVGQFGSSINMVMILSFFAGFFVVGGQVSLNALSSYMYPTHIRSTGVGWALGIGRIGSIVGPLLAGALVAASFGLDVNFIVFGSFCFVTATALFFIKNHEKVQDKS</sequence>
<feature type="transmembrane region" description="Helical" evidence="5">
    <location>
        <begin position="348"/>
        <end position="370"/>
    </location>
</feature>
<reference evidence="7 8" key="1">
    <citation type="journal article" date="2013" name="Genome Announc.">
        <title>Genome Sequence of the Pyrene- and Fluoranthene-Degrading Bacterium Cycloclasticus sp. Strain PY97M.</title>
        <authorList>
            <person name="Cui Z."/>
            <person name="Xu G."/>
            <person name="Li Q."/>
            <person name="Gao W."/>
            <person name="Zheng L."/>
        </authorList>
    </citation>
    <scope>NUCLEOTIDE SEQUENCE [LARGE SCALE GENOMIC DNA]</scope>
    <source>
        <strain evidence="7 8">PY97M</strain>
    </source>
</reference>
<feature type="transmembrane region" description="Helical" evidence="5">
    <location>
        <begin position="90"/>
        <end position="108"/>
    </location>
</feature>
<dbReference type="PANTHER" id="PTHR23508:SF10">
    <property type="entry name" value="CARBOXYLIC ACID TRANSPORTER PROTEIN HOMOLOG"/>
    <property type="match status" value="1"/>
</dbReference>
<dbReference type="SUPFAM" id="SSF103473">
    <property type="entry name" value="MFS general substrate transporter"/>
    <property type="match status" value="1"/>
</dbReference>
<dbReference type="EMBL" id="ASHL01000001">
    <property type="protein sequence ID" value="EPD14377.1"/>
    <property type="molecule type" value="Genomic_DNA"/>
</dbReference>
<feature type="transmembrane region" description="Helical" evidence="5">
    <location>
        <begin position="114"/>
        <end position="135"/>
    </location>
</feature>
<dbReference type="InterPro" id="IPR036259">
    <property type="entry name" value="MFS_trans_sf"/>
</dbReference>
<keyword evidence="2 5" id="KW-0812">Transmembrane</keyword>
<dbReference type="Proteomes" id="UP000015462">
    <property type="component" value="Unassembled WGS sequence"/>
</dbReference>
<organism evidence="7 8">
    <name type="scientific">Cycloclasticus pugetii</name>
    <dbReference type="NCBI Taxonomy" id="34068"/>
    <lineage>
        <taxon>Bacteria</taxon>
        <taxon>Pseudomonadati</taxon>
        <taxon>Pseudomonadota</taxon>
        <taxon>Gammaproteobacteria</taxon>
        <taxon>Thiotrichales</taxon>
        <taxon>Piscirickettsiaceae</taxon>
        <taxon>Cycloclasticus</taxon>
    </lineage>
</organism>
<dbReference type="GO" id="GO:0046943">
    <property type="term" value="F:carboxylic acid transmembrane transporter activity"/>
    <property type="evidence" value="ECO:0007669"/>
    <property type="project" value="TreeGrafter"/>
</dbReference>
<dbReference type="AlphaFoldDB" id="A0AB33Z6C2"/>
<keyword evidence="4 5" id="KW-0472">Membrane</keyword>
<dbReference type="CDD" id="cd17365">
    <property type="entry name" value="MFS_PcaK_like"/>
    <property type="match status" value="1"/>
</dbReference>
<feature type="transmembrane region" description="Helical" evidence="5">
    <location>
        <begin position="60"/>
        <end position="78"/>
    </location>
</feature>
<evidence type="ECO:0000259" key="6">
    <source>
        <dbReference type="PROSITE" id="PS50850"/>
    </source>
</evidence>
<dbReference type="PROSITE" id="PS50850">
    <property type="entry name" value="MFS"/>
    <property type="match status" value="1"/>
</dbReference>
<dbReference type="RefSeq" id="WP_015005259.1">
    <property type="nucleotide sequence ID" value="NZ_JARGOU010000024.1"/>
</dbReference>
<dbReference type="Pfam" id="PF07690">
    <property type="entry name" value="MFS_1"/>
    <property type="match status" value="1"/>
</dbReference>
<evidence type="ECO:0000313" key="8">
    <source>
        <dbReference type="Proteomes" id="UP000015462"/>
    </source>
</evidence>
<dbReference type="InterPro" id="IPR005829">
    <property type="entry name" value="Sugar_transporter_CS"/>
</dbReference>
<proteinExistence type="predicted"/>
<comment type="subcellular location">
    <subcellularLocation>
        <location evidence="1">Membrane</location>
        <topology evidence="1">Multi-pass membrane protein</topology>
    </subcellularLocation>
</comment>